<evidence type="ECO:0000313" key="2">
    <source>
        <dbReference type="Proteomes" id="UP000027178"/>
    </source>
</evidence>
<proteinExistence type="predicted"/>
<dbReference type="Proteomes" id="UP000027178">
    <property type="component" value="Unassembled WGS sequence"/>
</dbReference>
<evidence type="ECO:0000313" key="1">
    <source>
        <dbReference type="EMBL" id="KDN87822.1"/>
    </source>
</evidence>
<gene>
    <name evidence="1" type="ORF">KCH_04690</name>
</gene>
<comment type="caution">
    <text evidence="1">The sequence shown here is derived from an EMBL/GenBank/DDBJ whole genome shotgun (WGS) entry which is preliminary data.</text>
</comment>
<name>A0A066Z2V4_9ACTN</name>
<dbReference type="RefSeq" id="WP_035858463.1">
    <property type="nucleotide sequence ID" value="NZ_KK853997.1"/>
</dbReference>
<protein>
    <submittedName>
        <fullName evidence="1">Uncharacterized protein</fullName>
    </submittedName>
</protein>
<dbReference type="HOGENOM" id="CLU_2649628_0_0_11"/>
<dbReference type="PATRIC" id="fig|1348663.4.peg.441"/>
<dbReference type="AlphaFoldDB" id="A0A066Z2V4"/>
<keyword evidence="2" id="KW-1185">Reference proteome</keyword>
<reference evidence="1 2" key="1">
    <citation type="submission" date="2014-05" db="EMBL/GenBank/DDBJ databases">
        <title>Draft Genome Sequence of Kitasatospora cheerisanensis KCTC 2395.</title>
        <authorList>
            <person name="Nam D.H."/>
        </authorList>
    </citation>
    <scope>NUCLEOTIDE SEQUENCE [LARGE SCALE GENOMIC DNA]</scope>
    <source>
        <strain evidence="1 2">KCTC 2395</strain>
    </source>
</reference>
<dbReference type="EMBL" id="JNBY01000015">
    <property type="protein sequence ID" value="KDN87822.1"/>
    <property type="molecule type" value="Genomic_DNA"/>
</dbReference>
<dbReference type="OrthoDB" id="6119273at2"/>
<sequence length="76" mass="7160">MIGSVLVTLCGVTPALGRLGGGISPAGIAEAVGAAVVYTVHILYGDRIGTAGVPPVALTGLVSLSAAGAADDMGAV</sequence>
<accession>A0A066Z2V4</accession>
<organism evidence="1 2">
    <name type="scientific">Kitasatospora cheerisanensis KCTC 2395</name>
    <dbReference type="NCBI Taxonomy" id="1348663"/>
    <lineage>
        <taxon>Bacteria</taxon>
        <taxon>Bacillati</taxon>
        <taxon>Actinomycetota</taxon>
        <taxon>Actinomycetes</taxon>
        <taxon>Kitasatosporales</taxon>
        <taxon>Streptomycetaceae</taxon>
        <taxon>Kitasatospora</taxon>
    </lineage>
</organism>